<evidence type="ECO:0000256" key="7">
    <source>
        <dbReference type="ARBA" id="ARBA00022989"/>
    </source>
</evidence>
<dbReference type="Pfam" id="PF02485">
    <property type="entry name" value="Branch"/>
    <property type="match status" value="1"/>
</dbReference>
<dbReference type="RefSeq" id="XP_002740704.1">
    <property type="nucleotide sequence ID" value="XM_002740658.1"/>
</dbReference>
<sequence>MVASIVMFVTNSRLFQTEPIIKFKSISPMAQDRNDRGVMSKNNTIQGQPTSRIAIVPSQSLKSVDNVVFSTSPTIMNNSSENEIHTTCAKKIKGMNISDSDIQRELNLTNSVLEPDSNFTSLNCTRFTADRGYKYKPVTKEEQDFPLAFGILMYSSAHQVEQLLRTIYRPHNIYCIHVDRKSPAVLHRAMESISGCFDNVFISSRLEKVIYASVSQIHAEMNCQRDVLKRNKKWKYFIYLTGQEFPLKTNLEIVQILTEFHDLNDIDILKRTPLLDVNYKFRIEKGGMHRTGHMKTEPCPIKTIKKGIVHTALSRKFVEFLHTSVIAKRFLEWLIDTHGSDEYFFYSLAYLPEAPGGPGQVNLTHSIKALSRLMVWKHHNATQCNGQYVRNICIFSWRDLAWLVTQPHLFANKFNVQYDSLVLKCLEEIINYRTFHPKPVNITLYQEYVNTRTWLDYGKPQPWLL</sequence>
<reference evidence="12" key="1">
    <citation type="submission" date="2025-08" db="UniProtKB">
        <authorList>
            <consortium name="RefSeq"/>
        </authorList>
    </citation>
    <scope>IDENTIFICATION</scope>
    <source>
        <tissue evidence="12">Testes</tissue>
    </source>
</reference>
<proteinExistence type="inferred from homology"/>
<evidence type="ECO:0000313" key="12">
    <source>
        <dbReference type="RefSeq" id="XP_002740704.1"/>
    </source>
</evidence>
<comment type="pathway">
    <text evidence="2">Protein modification; protein glycosylation.</text>
</comment>
<keyword evidence="7" id="KW-1133">Transmembrane helix</keyword>
<evidence type="ECO:0000256" key="5">
    <source>
        <dbReference type="ARBA" id="ARBA00022692"/>
    </source>
</evidence>
<evidence type="ECO:0000313" key="11">
    <source>
        <dbReference type="Proteomes" id="UP000694865"/>
    </source>
</evidence>
<accession>A0ABM0GZA3</accession>
<keyword evidence="8" id="KW-0472">Membrane</keyword>
<keyword evidence="6" id="KW-0735">Signal-anchor</keyword>
<organism evidence="11 12">
    <name type="scientific">Saccoglossus kowalevskii</name>
    <name type="common">Acorn worm</name>
    <dbReference type="NCBI Taxonomy" id="10224"/>
    <lineage>
        <taxon>Eukaryota</taxon>
        <taxon>Metazoa</taxon>
        <taxon>Hemichordata</taxon>
        <taxon>Enteropneusta</taxon>
        <taxon>Harrimaniidae</taxon>
        <taxon>Saccoglossus</taxon>
    </lineage>
</organism>
<dbReference type="PANTHER" id="PTHR19297:SF191">
    <property type="entry name" value="PROTEIN XYLOSYLTRANSFERASE"/>
    <property type="match status" value="1"/>
</dbReference>
<evidence type="ECO:0000256" key="3">
    <source>
        <dbReference type="ARBA" id="ARBA00022676"/>
    </source>
</evidence>
<evidence type="ECO:0000256" key="2">
    <source>
        <dbReference type="ARBA" id="ARBA00004922"/>
    </source>
</evidence>
<protein>
    <submittedName>
        <fullName evidence="12">Beta-1,3-galactosyl-O-glycosyl-glycoprotein beta-1,6-N-acetylglucosaminyltransferase-like</fullName>
    </submittedName>
</protein>
<dbReference type="Proteomes" id="UP000694865">
    <property type="component" value="Unplaced"/>
</dbReference>
<evidence type="ECO:0000256" key="10">
    <source>
        <dbReference type="ARBA" id="ARBA00038150"/>
    </source>
</evidence>
<evidence type="ECO:0000256" key="6">
    <source>
        <dbReference type="ARBA" id="ARBA00022968"/>
    </source>
</evidence>
<evidence type="ECO:0000256" key="4">
    <source>
        <dbReference type="ARBA" id="ARBA00022679"/>
    </source>
</evidence>
<dbReference type="GeneID" id="100372443"/>
<dbReference type="PANTHER" id="PTHR19297">
    <property type="entry name" value="GLYCOSYLTRANSFERASE 14 FAMILY MEMBER"/>
    <property type="match status" value="1"/>
</dbReference>
<evidence type="ECO:0000256" key="1">
    <source>
        <dbReference type="ARBA" id="ARBA00004606"/>
    </source>
</evidence>
<gene>
    <name evidence="12" type="primary">LOC100372443</name>
</gene>
<evidence type="ECO:0000256" key="8">
    <source>
        <dbReference type="ARBA" id="ARBA00023136"/>
    </source>
</evidence>
<keyword evidence="4" id="KW-0808">Transferase</keyword>
<keyword evidence="11" id="KW-1185">Reference proteome</keyword>
<comment type="similarity">
    <text evidence="10">Belongs to the glycosyltransferase 14 family.</text>
</comment>
<name>A0ABM0GZA3_SACKO</name>
<dbReference type="InterPro" id="IPR003406">
    <property type="entry name" value="Glyco_trans_14"/>
</dbReference>
<comment type="subcellular location">
    <subcellularLocation>
        <location evidence="1">Membrane</location>
        <topology evidence="1">Single-pass type II membrane protein</topology>
    </subcellularLocation>
</comment>
<keyword evidence="5" id="KW-0812">Transmembrane</keyword>
<keyword evidence="3" id="KW-0328">Glycosyltransferase</keyword>
<evidence type="ECO:0000256" key="9">
    <source>
        <dbReference type="ARBA" id="ARBA00023180"/>
    </source>
</evidence>
<keyword evidence="9" id="KW-0325">Glycoprotein</keyword>